<proteinExistence type="predicted"/>
<sequence>MVKNSSTGKLTLKNHVTPKARKINRVLKTKFGVSLDDFTNAMMGDVASAQKIGELARQGRLSAEFAPKLAQAYQEIINGSTAYNKAISEVLVNAGKSAIEIDKAVMNATLANTQYAHKRSELAAELINARNTENQRHNYQMNYTQIKGYIDAYLVGVDNQANLIDQSNRPGIKQLSADETYKTKIVNEALNRGDDARFDLITQKNYQPNTVRGLLAEKFTAIKSALGF</sequence>
<dbReference type="RefSeq" id="WP_251961045.1">
    <property type="nucleotide sequence ID" value="NZ_AP025736.1"/>
</dbReference>
<evidence type="ECO:0000313" key="2">
    <source>
        <dbReference type="Proteomes" id="UP001055453"/>
    </source>
</evidence>
<keyword evidence="2" id="KW-1185">Reference proteome</keyword>
<evidence type="ECO:0000313" key="1">
    <source>
        <dbReference type="EMBL" id="BDI21031.1"/>
    </source>
</evidence>
<geneLocation type="plasmid" evidence="1 2">
    <name>pANSO36D</name>
</geneLocation>
<dbReference type="Proteomes" id="UP001055453">
    <property type="component" value="Plasmid pANSO36D"/>
</dbReference>
<name>A0ABN6QD05_NOSCO</name>
<accession>A0ABN6QD05</accession>
<organism evidence="1 2">
    <name type="scientific">Nostoc cf. commune SO-36</name>
    <dbReference type="NCBI Taxonomy" id="449208"/>
    <lineage>
        <taxon>Bacteria</taxon>
        <taxon>Bacillati</taxon>
        <taxon>Cyanobacteriota</taxon>
        <taxon>Cyanophyceae</taxon>
        <taxon>Nostocales</taxon>
        <taxon>Nostocaceae</taxon>
        <taxon>Nostoc</taxon>
    </lineage>
</organism>
<dbReference type="EMBL" id="AP025736">
    <property type="protein sequence ID" value="BDI21031.1"/>
    <property type="molecule type" value="Genomic_DNA"/>
</dbReference>
<protein>
    <submittedName>
        <fullName evidence="1">Uncharacterized protein</fullName>
    </submittedName>
</protein>
<gene>
    <name evidence="1" type="ORF">ANSO36C_68330</name>
</gene>
<reference evidence="1" key="1">
    <citation type="submission" date="2022-04" db="EMBL/GenBank/DDBJ databases">
        <title>Complete genome sequence of a cyanobacterium, Nostoc sp. SO-36, isolated in Antarctica.</title>
        <authorList>
            <person name="Kanesaki Y."/>
            <person name="Effendi D."/>
            <person name="Sakamoto T."/>
            <person name="Ohtani S."/>
            <person name="Awai K."/>
        </authorList>
    </citation>
    <scope>NUCLEOTIDE SEQUENCE</scope>
    <source>
        <strain evidence="1">SO-36</strain>
        <plasmid evidence="1">pANSO36D</plasmid>
    </source>
</reference>
<keyword evidence="1" id="KW-0614">Plasmid</keyword>